<name>A0ABS5R901_9HYPH</name>
<dbReference type="InterPro" id="IPR004675">
    <property type="entry name" value="AhpD_core"/>
</dbReference>
<sequence length="202" mass="22356">MSAPTDTTDTPRETVHDFTTEALDWKPYVGMVDYESATPSQRAALSMTPSNKGISPYVLVLAHEPEALRERTPLFNDIMYSEGGLSRGGRELGALGASVVNRCVYCAAVHAARYIQLEKKPEVVEEIYARETKADLPAFEQALFDFAVDLTSDPSEVGGYHLYHLRNSGLSDLEILDLIHSVAIFGWANRLMHTLGEPQRKA</sequence>
<proteinExistence type="predicted"/>
<evidence type="ECO:0000313" key="3">
    <source>
        <dbReference type="Proteomes" id="UP001166585"/>
    </source>
</evidence>
<keyword evidence="2" id="KW-0575">Peroxidase</keyword>
<feature type="domain" description="Carboxymuconolactone decarboxylase-like" evidence="1">
    <location>
        <begin position="65"/>
        <end position="129"/>
    </location>
</feature>
<dbReference type="GO" id="GO:0004601">
    <property type="term" value="F:peroxidase activity"/>
    <property type="evidence" value="ECO:0007669"/>
    <property type="project" value="UniProtKB-KW"/>
</dbReference>
<evidence type="ECO:0000313" key="2">
    <source>
        <dbReference type="EMBL" id="MBS9477602.1"/>
    </source>
</evidence>
<dbReference type="RefSeq" id="WP_213755349.1">
    <property type="nucleotide sequence ID" value="NZ_JAHCQH010000015.1"/>
</dbReference>
<dbReference type="InterPro" id="IPR010195">
    <property type="entry name" value="Uncharacterised_peroxidase-rel"/>
</dbReference>
<evidence type="ECO:0000259" key="1">
    <source>
        <dbReference type="Pfam" id="PF02627"/>
    </source>
</evidence>
<accession>A0ABS5R901</accession>
<dbReference type="PANTHER" id="PTHR35446:SF2">
    <property type="entry name" value="CARBOXYMUCONOLACTONE DECARBOXYLASE-LIKE DOMAIN-CONTAINING PROTEIN"/>
    <property type="match status" value="1"/>
</dbReference>
<dbReference type="NCBIfam" id="TIGR01926">
    <property type="entry name" value="peroxid_rel"/>
    <property type="match status" value="1"/>
</dbReference>
<dbReference type="InterPro" id="IPR029032">
    <property type="entry name" value="AhpD-like"/>
</dbReference>
<dbReference type="NCBIfam" id="TIGR00778">
    <property type="entry name" value="ahpD_dom"/>
    <property type="match status" value="1"/>
</dbReference>
<dbReference type="Pfam" id="PF02627">
    <property type="entry name" value="CMD"/>
    <property type="match status" value="1"/>
</dbReference>
<keyword evidence="3" id="KW-1185">Reference proteome</keyword>
<reference evidence="2" key="1">
    <citation type="submission" date="2021-05" db="EMBL/GenBank/DDBJ databases">
        <authorList>
            <person name="Sun Q."/>
            <person name="Inoue M."/>
        </authorList>
    </citation>
    <scope>NUCLEOTIDE SEQUENCE</scope>
    <source>
        <strain evidence="2">VKM B-3255</strain>
    </source>
</reference>
<dbReference type="SUPFAM" id="SSF69118">
    <property type="entry name" value="AhpD-like"/>
    <property type="match status" value="1"/>
</dbReference>
<dbReference type="Proteomes" id="UP001166585">
    <property type="component" value="Unassembled WGS sequence"/>
</dbReference>
<comment type="caution">
    <text evidence="2">The sequence shown here is derived from an EMBL/GenBank/DDBJ whole genome shotgun (WGS) entry which is preliminary data.</text>
</comment>
<dbReference type="InterPro" id="IPR003779">
    <property type="entry name" value="CMD-like"/>
</dbReference>
<dbReference type="EMBL" id="JAHCQH010000015">
    <property type="protein sequence ID" value="MBS9477602.1"/>
    <property type="molecule type" value="Genomic_DNA"/>
</dbReference>
<dbReference type="PANTHER" id="PTHR35446">
    <property type="entry name" value="SI:CH211-175M2.5"/>
    <property type="match status" value="1"/>
</dbReference>
<protein>
    <submittedName>
        <fullName evidence="2">Peroxidase-related enzyme</fullName>
    </submittedName>
</protein>
<gene>
    <name evidence="2" type="ORF">KIP89_10825</name>
</gene>
<organism evidence="2 3">
    <name type="scientific">Ancylobacter radicis</name>
    <dbReference type="NCBI Taxonomy" id="2836179"/>
    <lineage>
        <taxon>Bacteria</taxon>
        <taxon>Pseudomonadati</taxon>
        <taxon>Pseudomonadota</taxon>
        <taxon>Alphaproteobacteria</taxon>
        <taxon>Hyphomicrobiales</taxon>
        <taxon>Xanthobacteraceae</taxon>
        <taxon>Ancylobacter</taxon>
    </lineage>
</organism>
<keyword evidence="2" id="KW-0560">Oxidoreductase</keyword>
<dbReference type="Gene3D" id="1.20.1290.10">
    <property type="entry name" value="AhpD-like"/>
    <property type="match status" value="1"/>
</dbReference>